<evidence type="ECO:0000256" key="4">
    <source>
        <dbReference type="ARBA" id="ARBA00022989"/>
    </source>
</evidence>
<feature type="domain" description="MSP" evidence="7">
    <location>
        <begin position="4"/>
        <end position="128"/>
    </location>
</feature>
<organism evidence="8">
    <name type="scientific">Paramecium tetraurelia</name>
    <dbReference type="NCBI Taxonomy" id="5888"/>
    <lineage>
        <taxon>Eukaryota</taxon>
        <taxon>Sar</taxon>
        <taxon>Alveolata</taxon>
        <taxon>Ciliophora</taxon>
        <taxon>Intramacronucleata</taxon>
        <taxon>Oligohymenophorea</taxon>
        <taxon>Peniculida</taxon>
        <taxon>Parameciidae</taxon>
        <taxon>Paramecium</taxon>
    </lineage>
</organism>
<reference evidence="8" key="1">
    <citation type="submission" date="2005-01" db="EMBL/GenBank/DDBJ databases">
        <authorList>
            <person name="Genoscope"/>
        </authorList>
    </citation>
    <scope>NUCLEOTIDE SEQUENCE</scope>
</reference>
<feature type="coiled-coil region" evidence="6">
    <location>
        <begin position="165"/>
        <end position="199"/>
    </location>
</feature>
<dbReference type="InterPro" id="IPR016763">
    <property type="entry name" value="VAP"/>
</dbReference>
<proteinExistence type="inferred from homology"/>
<evidence type="ECO:0000256" key="5">
    <source>
        <dbReference type="ARBA" id="ARBA00023136"/>
    </source>
</evidence>
<name>Q3SED5_PARTE</name>
<comment type="similarity">
    <text evidence="2">Belongs to the VAMP-associated protein (VAP) (TC 9.B.17) family.</text>
</comment>
<dbReference type="InterPro" id="IPR000535">
    <property type="entry name" value="MSP_dom"/>
</dbReference>
<dbReference type="Gene3D" id="2.60.40.10">
    <property type="entry name" value="Immunoglobulins"/>
    <property type="match status" value="1"/>
</dbReference>
<dbReference type="GO" id="GO:0005789">
    <property type="term" value="C:endoplasmic reticulum membrane"/>
    <property type="evidence" value="ECO:0007669"/>
    <property type="project" value="InterPro"/>
</dbReference>
<dbReference type="PROSITE" id="PS50202">
    <property type="entry name" value="MSP"/>
    <property type="match status" value="1"/>
</dbReference>
<dbReference type="SUPFAM" id="SSF49354">
    <property type="entry name" value="PapD-like"/>
    <property type="match status" value="1"/>
</dbReference>
<sequence length="231" mass="26690">MQGLIDIEPKQYLDFILQDNNLASTTLNIFNLTPNTLSYKVSHTLINKVKTTTPNLFQVKPNLGIISPNNQVSISINTIQPIKEEGKLNSKFQINACTIEQDEQDLTTYWKQKDPSLIQQVQVRSRLKQPEIKHEIVHQELQQSIISEPHENISQMYQSVIDSQSKEKDEEIQRYQDQIDQLQKELSDYQLMLKSVKQQEVAVKHHANKFELKHILIIAAISLILGFIFGK</sequence>
<keyword evidence="4" id="KW-1133">Transmembrane helix</keyword>
<dbReference type="EMBL" id="CR932161">
    <property type="protein sequence ID" value="CAI38989.1"/>
    <property type="molecule type" value="Genomic_DNA"/>
</dbReference>
<dbReference type="InterPro" id="IPR008962">
    <property type="entry name" value="PapD-like_sf"/>
</dbReference>
<evidence type="ECO:0000256" key="6">
    <source>
        <dbReference type="SAM" id="Coils"/>
    </source>
</evidence>
<evidence type="ECO:0000259" key="7">
    <source>
        <dbReference type="PROSITE" id="PS50202"/>
    </source>
</evidence>
<keyword evidence="3" id="KW-0812">Transmembrane</keyword>
<dbReference type="AlphaFoldDB" id="Q3SED5"/>
<dbReference type="PANTHER" id="PTHR10809">
    <property type="entry name" value="VESICLE-ASSOCIATED MEMBRANE PROTEIN-ASSOCIATED PROTEIN"/>
    <property type="match status" value="1"/>
</dbReference>
<keyword evidence="5" id="KW-0472">Membrane</keyword>
<comment type="subcellular location">
    <subcellularLocation>
        <location evidence="1">Membrane</location>
        <topology evidence="1">Single-pass type IV membrane protein</topology>
    </subcellularLocation>
</comment>
<keyword evidence="6" id="KW-0175">Coiled coil</keyword>
<dbReference type="PANTHER" id="PTHR10809:SF6">
    <property type="entry name" value="AT11025P-RELATED"/>
    <property type="match status" value="1"/>
</dbReference>
<evidence type="ECO:0000256" key="1">
    <source>
        <dbReference type="ARBA" id="ARBA00004211"/>
    </source>
</evidence>
<dbReference type="Pfam" id="PF00635">
    <property type="entry name" value="Motile_Sperm"/>
    <property type="match status" value="1"/>
</dbReference>
<evidence type="ECO:0000256" key="2">
    <source>
        <dbReference type="ARBA" id="ARBA00008932"/>
    </source>
</evidence>
<evidence type="ECO:0000256" key="3">
    <source>
        <dbReference type="ARBA" id="ARBA00022692"/>
    </source>
</evidence>
<protein>
    <submittedName>
        <fullName evidence="8">VAMP-associated protein 1-2</fullName>
    </submittedName>
</protein>
<gene>
    <name evidence="8" type="primary">VAMP-AP1-2</name>
</gene>
<evidence type="ECO:0000313" key="8">
    <source>
        <dbReference type="EMBL" id="CAI38989.1"/>
    </source>
</evidence>
<accession>Q3SED5</accession>
<dbReference type="InterPro" id="IPR013783">
    <property type="entry name" value="Ig-like_fold"/>
</dbReference>